<dbReference type="PANTHER" id="PTHR48102">
    <property type="entry name" value="ATP-DEPENDENT CLP PROTEASE ATP-BINDING SUBUNIT CLPX-LIKE, MITOCHONDRIAL-RELATED"/>
    <property type="match status" value="1"/>
</dbReference>
<keyword evidence="1" id="KW-0547">Nucleotide-binding</keyword>
<dbReference type="AlphaFoldDB" id="A0A4C1TXH1"/>
<evidence type="ECO:0000313" key="1">
    <source>
        <dbReference type="EMBL" id="GBP18742.1"/>
    </source>
</evidence>
<comment type="caution">
    <text evidence="1">The sequence shown here is derived from an EMBL/GenBank/DDBJ whole genome shotgun (WGS) entry which is preliminary data.</text>
</comment>
<dbReference type="InterPro" id="IPR050052">
    <property type="entry name" value="ATP-dep_Clp_protease_ClpX"/>
</dbReference>
<dbReference type="GO" id="GO:0005524">
    <property type="term" value="F:ATP binding"/>
    <property type="evidence" value="ECO:0007669"/>
    <property type="project" value="UniProtKB-KW"/>
</dbReference>
<protein>
    <submittedName>
        <fullName evidence="1">ATP-dependent Clp protease ATP-binding subunit clpX-like, mitochondrial</fullName>
    </submittedName>
</protein>
<keyword evidence="1" id="KW-0645">Protease</keyword>
<dbReference type="Proteomes" id="UP000299102">
    <property type="component" value="Unassembled WGS sequence"/>
</dbReference>
<accession>A0A4C1TXH1</accession>
<dbReference type="EMBL" id="BGZK01000100">
    <property type="protein sequence ID" value="GBP18742.1"/>
    <property type="molecule type" value="Genomic_DNA"/>
</dbReference>
<gene>
    <name evidence="1" type="primary">CLPX</name>
    <name evidence="1" type="ORF">EVAR_8569_1</name>
</gene>
<dbReference type="InterPro" id="IPR027417">
    <property type="entry name" value="P-loop_NTPase"/>
</dbReference>
<keyword evidence="2" id="KW-1185">Reference proteome</keyword>
<dbReference type="PANTHER" id="PTHR48102:SF7">
    <property type="entry name" value="ATP-DEPENDENT CLP PROTEASE ATP-BINDING SUBUNIT CLPX-LIKE, MITOCHONDRIAL"/>
    <property type="match status" value="1"/>
</dbReference>
<dbReference type="GO" id="GO:0005759">
    <property type="term" value="C:mitochondrial matrix"/>
    <property type="evidence" value="ECO:0007669"/>
    <property type="project" value="TreeGrafter"/>
</dbReference>
<dbReference type="Gene3D" id="3.40.50.300">
    <property type="entry name" value="P-loop containing nucleotide triphosphate hydrolases"/>
    <property type="match status" value="1"/>
</dbReference>
<dbReference type="GO" id="GO:0008233">
    <property type="term" value="F:peptidase activity"/>
    <property type="evidence" value="ECO:0007669"/>
    <property type="project" value="UniProtKB-KW"/>
</dbReference>
<dbReference type="STRING" id="151549.A0A4C1TXH1"/>
<dbReference type="OrthoDB" id="1721884at2759"/>
<keyword evidence="1" id="KW-0378">Hydrolase</keyword>
<name>A0A4C1TXH1_EUMVA</name>
<sequence>MSTRKPPPPPKKIFEYLNKHVVGQEYAKKVLSVAVYNHYKRIYNNVTSGAPAPDSQHPLHQTHRGESCFVPQPETNLAIFAGRRDDANGPREAAAFKWGTCRLFMQIGFDMSSCMVPLDLPSFSTGSDHGLVPY</sequence>
<dbReference type="GO" id="GO:0051603">
    <property type="term" value="P:proteolysis involved in protein catabolic process"/>
    <property type="evidence" value="ECO:0007669"/>
    <property type="project" value="TreeGrafter"/>
</dbReference>
<keyword evidence="1" id="KW-0067">ATP-binding</keyword>
<reference evidence="1 2" key="1">
    <citation type="journal article" date="2019" name="Commun. Biol.">
        <title>The bagworm genome reveals a unique fibroin gene that provides high tensile strength.</title>
        <authorList>
            <person name="Kono N."/>
            <person name="Nakamura H."/>
            <person name="Ohtoshi R."/>
            <person name="Tomita M."/>
            <person name="Numata K."/>
            <person name="Arakawa K."/>
        </authorList>
    </citation>
    <scope>NUCLEOTIDE SEQUENCE [LARGE SCALE GENOMIC DNA]</scope>
</reference>
<organism evidence="1 2">
    <name type="scientific">Eumeta variegata</name>
    <name type="common">Bagworm moth</name>
    <name type="synonym">Eumeta japonica</name>
    <dbReference type="NCBI Taxonomy" id="151549"/>
    <lineage>
        <taxon>Eukaryota</taxon>
        <taxon>Metazoa</taxon>
        <taxon>Ecdysozoa</taxon>
        <taxon>Arthropoda</taxon>
        <taxon>Hexapoda</taxon>
        <taxon>Insecta</taxon>
        <taxon>Pterygota</taxon>
        <taxon>Neoptera</taxon>
        <taxon>Endopterygota</taxon>
        <taxon>Lepidoptera</taxon>
        <taxon>Glossata</taxon>
        <taxon>Ditrysia</taxon>
        <taxon>Tineoidea</taxon>
        <taxon>Psychidae</taxon>
        <taxon>Oiketicinae</taxon>
        <taxon>Eumeta</taxon>
    </lineage>
</organism>
<proteinExistence type="predicted"/>
<evidence type="ECO:0000313" key="2">
    <source>
        <dbReference type="Proteomes" id="UP000299102"/>
    </source>
</evidence>
<dbReference type="GO" id="GO:0016887">
    <property type="term" value="F:ATP hydrolysis activity"/>
    <property type="evidence" value="ECO:0007669"/>
    <property type="project" value="TreeGrafter"/>
</dbReference>